<evidence type="ECO:0000313" key="2">
    <source>
        <dbReference type="EMBL" id="MEZ7198564.1"/>
    </source>
</evidence>
<evidence type="ECO:0008006" key="4">
    <source>
        <dbReference type="Google" id="ProtNLM"/>
    </source>
</evidence>
<evidence type="ECO:0000256" key="1">
    <source>
        <dbReference type="SAM" id="SignalP"/>
    </source>
</evidence>
<dbReference type="Proteomes" id="UP001568698">
    <property type="component" value="Unassembled WGS sequence"/>
</dbReference>
<accession>A0ABV4K6F6</accession>
<feature type="signal peptide" evidence="1">
    <location>
        <begin position="1"/>
        <end position="22"/>
    </location>
</feature>
<gene>
    <name evidence="2" type="ORF">AB6M95_17580</name>
</gene>
<keyword evidence="1" id="KW-0732">Signal</keyword>
<dbReference type="RefSeq" id="WP_371388052.1">
    <property type="nucleotide sequence ID" value="NZ_JBGLYH010000077.1"/>
</dbReference>
<proteinExistence type="predicted"/>
<organism evidence="2 3">
    <name type="scientific">Pseudodesulfovibrio karagichevae</name>
    <dbReference type="NCBI Taxonomy" id="3239305"/>
    <lineage>
        <taxon>Bacteria</taxon>
        <taxon>Pseudomonadati</taxon>
        <taxon>Thermodesulfobacteriota</taxon>
        <taxon>Desulfovibrionia</taxon>
        <taxon>Desulfovibrionales</taxon>
        <taxon>Desulfovibrionaceae</taxon>
    </lineage>
</organism>
<reference evidence="2 3" key="1">
    <citation type="submission" date="2024-08" db="EMBL/GenBank/DDBJ databases">
        <title>Sulfate-reducing bacteria isolated from formation water of the oil field in Kazakhstan and description of Pseudodesulfovibrio sp.</title>
        <authorList>
            <person name="Bidzhieva S.K."/>
            <person name="Tourova T.P."/>
            <person name="Grouzdev D.S."/>
            <person name="Beletsky A.V."/>
            <person name="Sokolova D.S."/>
            <person name="Samigullina S.R."/>
            <person name="Poltaraus A.B."/>
            <person name="Avtukh A.N."/>
            <person name="Tereshina V.M."/>
            <person name="Zhaparov N.S."/>
            <person name="Mardanov A.V."/>
            <person name="Nazina T.N."/>
        </authorList>
    </citation>
    <scope>NUCLEOTIDE SEQUENCE [LARGE SCALE GENOMIC DNA]</scope>
    <source>
        <strain evidence="2 3">9FUS</strain>
    </source>
</reference>
<evidence type="ECO:0000313" key="3">
    <source>
        <dbReference type="Proteomes" id="UP001568698"/>
    </source>
</evidence>
<feature type="chain" id="PRO_5046633060" description="Tetratricopeptide repeat-containing protein" evidence="1">
    <location>
        <begin position="23"/>
        <end position="181"/>
    </location>
</feature>
<comment type="caution">
    <text evidence="2">The sequence shown here is derived from an EMBL/GenBank/DDBJ whole genome shotgun (WGS) entry which is preliminary data.</text>
</comment>
<dbReference type="EMBL" id="JBGLYH010000077">
    <property type="protein sequence ID" value="MEZ7198564.1"/>
    <property type="molecule type" value="Genomic_DNA"/>
</dbReference>
<protein>
    <recommendedName>
        <fullName evidence="4">Tetratricopeptide repeat-containing protein</fullName>
    </recommendedName>
</protein>
<name>A0ABV4K6F6_9BACT</name>
<sequence>MAMKKVIVVVCFVMFWTSLVFAEDKIQTDPFDLSASTSKIQELGVPTKTEVDNLEKKATDLFNAGEYREAIPALIQYSKRANWLANIISSTLEPYYSASYDDRKHFSSNLSALVKIESTANSYKRKRNIAIAMHGECLMKLGDTREAIPVLINALNLISIDNDVWWKRTRENLLNLVGVDY</sequence>
<keyword evidence="3" id="KW-1185">Reference proteome</keyword>